<keyword evidence="1" id="KW-0328">Glycosyltransferase</keyword>
<dbReference type="eggNOG" id="COG0859">
    <property type="taxonomic scope" value="Bacteria"/>
</dbReference>
<dbReference type="SUPFAM" id="SSF53756">
    <property type="entry name" value="UDP-Glycosyltransferase/glycogen phosphorylase"/>
    <property type="match status" value="1"/>
</dbReference>
<dbReference type="KEGG" id="sgn:SGRA_3482"/>
<organism evidence="3 4">
    <name type="scientific">Saprospira grandis (strain Lewin)</name>
    <dbReference type="NCBI Taxonomy" id="984262"/>
    <lineage>
        <taxon>Bacteria</taxon>
        <taxon>Pseudomonadati</taxon>
        <taxon>Bacteroidota</taxon>
        <taxon>Saprospiria</taxon>
        <taxon>Saprospirales</taxon>
        <taxon>Saprospiraceae</taxon>
        <taxon>Saprospira</taxon>
    </lineage>
</organism>
<dbReference type="GO" id="GO:0009244">
    <property type="term" value="P:lipopolysaccharide core region biosynthetic process"/>
    <property type="evidence" value="ECO:0007669"/>
    <property type="project" value="TreeGrafter"/>
</dbReference>
<sequence>MKEILLLRFSAMGDVAMLQPILRQALAQYPDLRFRLLSRPAFAPFFAPIDRLEFVGIDLEKDYQGLGGIWRLSKELQKGPKPLAIADMHNVLRTQVLGPLLSWSWGIPLAKMQKERGAKKKLAAPKAHKNIQYLRSHHLRYADVLAKLGFPIDLSAELAPPIFEGSTALAPFLAPQGPKLGVAPKARYAGKTYPLELMQQSLEALLAACPNLQIYLFGGPSEGQEFSQWPIAQSKQLHIVAGQLPLSDELALMSQLTAFLAMDSSNMHMAAFFEKPIVSLWGASHPAFGFYPWRQPLEYALLPDYEQFPMLPSSRNGSKMFKGYENAMASISPQQIVDKLLPLLQA</sequence>
<keyword evidence="4" id="KW-1185">Reference proteome</keyword>
<dbReference type="PANTHER" id="PTHR30160:SF22">
    <property type="entry name" value="LIPOPOLYSACCHARIDE CORE BIOSYNTHESIS PROTEIN"/>
    <property type="match status" value="1"/>
</dbReference>
<keyword evidence="2 3" id="KW-0808">Transferase</keyword>
<proteinExistence type="predicted"/>
<dbReference type="Proteomes" id="UP000007519">
    <property type="component" value="Chromosome"/>
</dbReference>
<protein>
    <submittedName>
        <fullName evidence="3">RfaQ-like lipopolysaccharide core biosynthesis glycosyl transferase</fullName>
    </submittedName>
</protein>
<dbReference type="GO" id="GO:0008713">
    <property type="term" value="F:ADP-heptose-lipopolysaccharide heptosyltransferase activity"/>
    <property type="evidence" value="ECO:0007669"/>
    <property type="project" value="TreeGrafter"/>
</dbReference>
<dbReference type="AlphaFoldDB" id="H6L042"/>
<dbReference type="RefSeq" id="WP_015693798.1">
    <property type="nucleotide sequence ID" value="NC_016940.1"/>
</dbReference>
<dbReference type="STRING" id="984262.SGRA_3482"/>
<dbReference type="Pfam" id="PF01075">
    <property type="entry name" value="Glyco_transf_9"/>
    <property type="match status" value="1"/>
</dbReference>
<evidence type="ECO:0000313" key="3">
    <source>
        <dbReference type="EMBL" id="AFC26206.1"/>
    </source>
</evidence>
<dbReference type="HOGENOM" id="CLU_038371_3_0_10"/>
<accession>H6L042</accession>
<dbReference type="InterPro" id="IPR051199">
    <property type="entry name" value="LPS_LOS_Heptosyltrfase"/>
</dbReference>
<evidence type="ECO:0000256" key="1">
    <source>
        <dbReference type="ARBA" id="ARBA00022676"/>
    </source>
</evidence>
<reference evidence="3 4" key="1">
    <citation type="journal article" date="2012" name="Stand. Genomic Sci.">
        <title>Complete genome sequencing and analysis of Saprospira grandis str. Lewin, a predatory marine bacterium.</title>
        <authorList>
            <person name="Saw J.H."/>
            <person name="Yuryev A."/>
            <person name="Kanbe M."/>
            <person name="Hou S."/>
            <person name="Young A.G."/>
            <person name="Aizawa S."/>
            <person name="Alam M."/>
        </authorList>
    </citation>
    <scope>NUCLEOTIDE SEQUENCE [LARGE SCALE GENOMIC DNA]</scope>
    <source>
        <strain evidence="3 4">Lewin</strain>
    </source>
</reference>
<gene>
    <name evidence="3" type="ordered locus">SGRA_3482</name>
</gene>
<dbReference type="OrthoDB" id="9768048at2"/>
<dbReference type="GO" id="GO:0005829">
    <property type="term" value="C:cytosol"/>
    <property type="evidence" value="ECO:0007669"/>
    <property type="project" value="TreeGrafter"/>
</dbReference>
<dbReference type="InterPro" id="IPR002201">
    <property type="entry name" value="Glyco_trans_9"/>
</dbReference>
<evidence type="ECO:0000256" key="2">
    <source>
        <dbReference type="ARBA" id="ARBA00022679"/>
    </source>
</evidence>
<dbReference type="EMBL" id="CP002831">
    <property type="protein sequence ID" value="AFC26206.1"/>
    <property type="molecule type" value="Genomic_DNA"/>
</dbReference>
<dbReference type="PANTHER" id="PTHR30160">
    <property type="entry name" value="TETRAACYLDISACCHARIDE 4'-KINASE-RELATED"/>
    <property type="match status" value="1"/>
</dbReference>
<dbReference type="Gene3D" id="3.40.50.2000">
    <property type="entry name" value="Glycogen Phosphorylase B"/>
    <property type="match status" value="2"/>
</dbReference>
<dbReference type="CDD" id="cd03789">
    <property type="entry name" value="GT9_LPS_heptosyltransferase"/>
    <property type="match status" value="1"/>
</dbReference>
<name>H6L042_SAPGL</name>
<evidence type="ECO:0000313" key="4">
    <source>
        <dbReference type="Proteomes" id="UP000007519"/>
    </source>
</evidence>